<proteinExistence type="predicted"/>
<evidence type="ECO:0000313" key="1">
    <source>
        <dbReference type="EMBL" id="KAK6755888.1"/>
    </source>
</evidence>
<reference evidence="1 2" key="1">
    <citation type="submission" date="2023-08" db="EMBL/GenBank/DDBJ databases">
        <title>A Necator americanus chromosomal reference genome.</title>
        <authorList>
            <person name="Ilik V."/>
            <person name="Petrzelkova K.J."/>
            <person name="Pardy F."/>
            <person name="Fuh T."/>
            <person name="Niatou-Singa F.S."/>
            <person name="Gouil Q."/>
            <person name="Baker L."/>
            <person name="Ritchie M.E."/>
            <person name="Jex A.R."/>
            <person name="Gazzola D."/>
            <person name="Li H."/>
            <person name="Toshio Fujiwara R."/>
            <person name="Zhan B."/>
            <person name="Aroian R.V."/>
            <person name="Pafco B."/>
            <person name="Schwarz E.M."/>
        </authorList>
    </citation>
    <scope>NUCLEOTIDE SEQUENCE [LARGE SCALE GENOMIC DNA]</scope>
    <source>
        <strain evidence="1 2">Aroian</strain>
        <tissue evidence="1">Whole animal</tissue>
    </source>
</reference>
<organism evidence="1 2">
    <name type="scientific">Necator americanus</name>
    <name type="common">Human hookworm</name>
    <dbReference type="NCBI Taxonomy" id="51031"/>
    <lineage>
        <taxon>Eukaryota</taxon>
        <taxon>Metazoa</taxon>
        <taxon>Ecdysozoa</taxon>
        <taxon>Nematoda</taxon>
        <taxon>Chromadorea</taxon>
        <taxon>Rhabditida</taxon>
        <taxon>Rhabditina</taxon>
        <taxon>Rhabditomorpha</taxon>
        <taxon>Strongyloidea</taxon>
        <taxon>Ancylostomatidae</taxon>
        <taxon>Bunostominae</taxon>
        <taxon>Necator</taxon>
    </lineage>
</organism>
<sequence>MNAEQNSVNMCLFMLEYGPGRSLAMRIPSQSASRTLQGKRSRFYCRGRSLPLPLRKQNPHTILYVPRAALVTSTRKSVLEGSCVVNFDNEWTSRAIEFEKAQEDRNPRKAYGLLKQYSGKMKRCSPVLNTGNGVAVGEATLPIWKEHFKALLNRLAPSASELEHVHRPTYAVNEEPPTELEVLVCIETETTGVAQKC</sequence>
<comment type="caution">
    <text evidence="1">The sequence shown here is derived from an EMBL/GenBank/DDBJ whole genome shotgun (WGS) entry which is preliminary data.</text>
</comment>
<keyword evidence="2" id="KW-1185">Reference proteome</keyword>
<evidence type="ECO:0000313" key="2">
    <source>
        <dbReference type="Proteomes" id="UP001303046"/>
    </source>
</evidence>
<protein>
    <submittedName>
        <fullName evidence="1">Uncharacterized protein</fullName>
    </submittedName>
</protein>
<name>A0ABR1E051_NECAM</name>
<gene>
    <name evidence="1" type="primary">Necator_chrV.g19132</name>
    <name evidence="1" type="ORF">RB195_014340</name>
</gene>
<accession>A0ABR1E051</accession>
<dbReference type="Proteomes" id="UP001303046">
    <property type="component" value="Unassembled WGS sequence"/>
</dbReference>
<dbReference type="EMBL" id="JAVFWL010000005">
    <property type="protein sequence ID" value="KAK6755888.1"/>
    <property type="molecule type" value="Genomic_DNA"/>
</dbReference>